<dbReference type="Pfam" id="PF00106">
    <property type="entry name" value="adh_short"/>
    <property type="match status" value="1"/>
</dbReference>
<reference evidence="3" key="1">
    <citation type="journal article" date="2023" name="Mol. Phylogenet. Evol.">
        <title>Genome-scale phylogeny and comparative genomics of the fungal order Sordariales.</title>
        <authorList>
            <person name="Hensen N."/>
            <person name="Bonometti L."/>
            <person name="Westerberg I."/>
            <person name="Brannstrom I.O."/>
            <person name="Guillou S."/>
            <person name="Cros-Aarteil S."/>
            <person name="Calhoun S."/>
            <person name="Haridas S."/>
            <person name="Kuo A."/>
            <person name="Mondo S."/>
            <person name="Pangilinan J."/>
            <person name="Riley R."/>
            <person name="LaButti K."/>
            <person name="Andreopoulos B."/>
            <person name="Lipzen A."/>
            <person name="Chen C."/>
            <person name="Yan M."/>
            <person name="Daum C."/>
            <person name="Ng V."/>
            <person name="Clum A."/>
            <person name="Steindorff A."/>
            <person name="Ohm R.A."/>
            <person name="Martin F."/>
            <person name="Silar P."/>
            <person name="Natvig D.O."/>
            <person name="Lalanne C."/>
            <person name="Gautier V."/>
            <person name="Ament-Velasquez S.L."/>
            <person name="Kruys A."/>
            <person name="Hutchinson M.I."/>
            <person name="Powell A.J."/>
            <person name="Barry K."/>
            <person name="Miller A.N."/>
            <person name="Grigoriev I.V."/>
            <person name="Debuchy R."/>
            <person name="Gladieux P."/>
            <person name="Hiltunen Thoren M."/>
            <person name="Johannesson H."/>
        </authorList>
    </citation>
    <scope>NUCLEOTIDE SEQUENCE [LARGE SCALE GENOMIC DNA]</scope>
    <source>
        <strain evidence="3">CBS 340.73</strain>
    </source>
</reference>
<dbReference type="PANTHER" id="PTHR43157:SF31">
    <property type="entry name" value="PHOSPHATIDYLINOSITOL-GLYCAN BIOSYNTHESIS CLASS F PROTEIN"/>
    <property type="match status" value="1"/>
</dbReference>
<protein>
    <submittedName>
        <fullName evidence="2">Short-chain dehydrogenase</fullName>
    </submittedName>
</protein>
<dbReference type="InterPro" id="IPR002347">
    <property type="entry name" value="SDR_fam"/>
</dbReference>
<evidence type="ECO:0000256" key="1">
    <source>
        <dbReference type="ARBA" id="ARBA00023002"/>
    </source>
</evidence>
<evidence type="ECO:0000313" key="2">
    <source>
        <dbReference type="EMBL" id="KAK3943808.1"/>
    </source>
</evidence>
<evidence type="ECO:0000313" key="3">
    <source>
        <dbReference type="Proteomes" id="UP001303473"/>
    </source>
</evidence>
<dbReference type="InterPro" id="IPR036291">
    <property type="entry name" value="NAD(P)-bd_dom_sf"/>
</dbReference>
<name>A0AAN6NGQ4_9PEZI</name>
<dbReference type="PANTHER" id="PTHR43157">
    <property type="entry name" value="PHOSPHATIDYLINOSITOL-GLYCAN BIOSYNTHESIS CLASS F PROTEIN-RELATED"/>
    <property type="match status" value="1"/>
</dbReference>
<accession>A0AAN6NGQ4</accession>
<dbReference type="Gene3D" id="3.40.50.720">
    <property type="entry name" value="NAD(P)-binding Rossmann-like Domain"/>
    <property type="match status" value="1"/>
</dbReference>
<keyword evidence="3" id="KW-1185">Reference proteome</keyword>
<sequence>MPCEHDGIYLAVASTSAIYLLCLQAQGDEAIKTIIDANPGVTEPGNLKFIQLDLLDLESVKAAAATFAKQEAKLDVLWNNAGMGACRVAADERTVQGFEPMVGMHCIATLLFTTLLLPQLQAAGAARVLWLASQLIDEDAPLNGVDFDKLDSGFVPYVKDTNSALIKNYTMSKAGTWFTGREFARRHEKDGIMSVILNPGNLKTNTWEGSPALVTRFFHTFVTYDAIYGAYTELYAGLSPELTMEKHNGVYVIPWGRIHPDEKFVSHEACGRGRAYAKKLDEWYERQWKLYV</sequence>
<comment type="caution">
    <text evidence="2">The sequence shown here is derived from an EMBL/GenBank/DDBJ whole genome shotgun (WGS) entry which is preliminary data.</text>
</comment>
<dbReference type="AlphaFoldDB" id="A0AAN6NGQ4"/>
<dbReference type="EMBL" id="MU853763">
    <property type="protein sequence ID" value="KAK3943808.1"/>
    <property type="molecule type" value="Genomic_DNA"/>
</dbReference>
<dbReference type="Proteomes" id="UP001303473">
    <property type="component" value="Unassembled WGS sequence"/>
</dbReference>
<dbReference type="GO" id="GO:0016491">
    <property type="term" value="F:oxidoreductase activity"/>
    <property type="evidence" value="ECO:0007669"/>
    <property type="project" value="UniProtKB-KW"/>
</dbReference>
<keyword evidence="1" id="KW-0560">Oxidoreductase</keyword>
<gene>
    <name evidence="2" type="ORF">QBC46DRAFT_376302</name>
</gene>
<proteinExistence type="predicted"/>
<organism evidence="2 3">
    <name type="scientific">Diplogelasinospora grovesii</name>
    <dbReference type="NCBI Taxonomy" id="303347"/>
    <lineage>
        <taxon>Eukaryota</taxon>
        <taxon>Fungi</taxon>
        <taxon>Dikarya</taxon>
        <taxon>Ascomycota</taxon>
        <taxon>Pezizomycotina</taxon>
        <taxon>Sordariomycetes</taxon>
        <taxon>Sordariomycetidae</taxon>
        <taxon>Sordariales</taxon>
        <taxon>Diplogelasinosporaceae</taxon>
        <taxon>Diplogelasinospora</taxon>
    </lineage>
</organism>
<dbReference type="SUPFAM" id="SSF51735">
    <property type="entry name" value="NAD(P)-binding Rossmann-fold domains"/>
    <property type="match status" value="1"/>
</dbReference>